<protein>
    <submittedName>
        <fullName evidence="1">Uncharacterized protein</fullName>
    </submittedName>
</protein>
<evidence type="ECO:0000313" key="2">
    <source>
        <dbReference type="Proteomes" id="UP000576792"/>
    </source>
</evidence>
<sequence length="50" mass="5411">MKVDTTEGESQPVSVEMVTTADDQATAELYAQILPTVSFDHQVLESPTLS</sequence>
<dbReference type="AlphaFoldDB" id="A0A846RVJ3"/>
<proteinExistence type="predicted"/>
<comment type="caution">
    <text evidence="1">The sequence shown here is derived from an EMBL/GenBank/DDBJ whole genome shotgun (WGS) entry which is preliminary data.</text>
</comment>
<dbReference type="Proteomes" id="UP000576792">
    <property type="component" value="Unassembled WGS sequence"/>
</dbReference>
<name>A0A846RVJ3_9MICO</name>
<dbReference type="EMBL" id="JAATJN010000001">
    <property type="protein sequence ID" value="NJC57819.1"/>
    <property type="molecule type" value="Genomic_DNA"/>
</dbReference>
<accession>A0A846RVJ3</accession>
<gene>
    <name evidence="1" type="ORF">BKA07_002854</name>
</gene>
<dbReference type="RefSeq" id="WP_167951458.1">
    <property type="nucleotide sequence ID" value="NZ_BAAAPQ010000040.1"/>
</dbReference>
<evidence type="ECO:0000313" key="1">
    <source>
        <dbReference type="EMBL" id="NJC57819.1"/>
    </source>
</evidence>
<keyword evidence="2" id="KW-1185">Reference proteome</keyword>
<reference evidence="1 2" key="1">
    <citation type="submission" date="2020-03" db="EMBL/GenBank/DDBJ databases">
        <title>Sequencing the genomes of 1000 actinobacteria strains.</title>
        <authorList>
            <person name="Klenk H.-P."/>
        </authorList>
    </citation>
    <scope>NUCLEOTIDE SEQUENCE [LARGE SCALE GENOMIC DNA]</scope>
    <source>
        <strain evidence="1 2">DSM 18964</strain>
    </source>
</reference>
<organism evidence="1 2">
    <name type="scientific">Brevibacterium marinum</name>
    <dbReference type="NCBI Taxonomy" id="418643"/>
    <lineage>
        <taxon>Bacteria</taxon>
        <taxon>Bacillati</taxon>
        <taxon>Actinomycetota</taxon>
        <taxon>Actinomycetes</taxon>
        <taxon>Micrococcales</taxon>
        <taxon>Brevibacteriaceae</taxon>
        <taxon>Brevibacterium</taxon>
    </lineage>
</organism>